<accession>A0A2P9HHJ8</accession>
<evidence type="ECO:0000313" key="1">
    <source>
        <dbReference type="EMBL" id="SPL63569.1"/>
    </source>
</evidence>
<evidence type="ECO:0000313" key="2">
    <source>
        <dbReference type="Proteomes" id="UP000246073"/>
    </source>
</evidence>
<name>A0A2P9HHJ8_9HYPH</name>
<gene>
    <name evidence="1" type="ORF">OHAE_3501</name>
</gene>
<organism evidence="1 2">
    <name type="scientific">Ochrobactrum soli</name>
    <dbReference type="NCBI Taxonomy" id="2448455"/>
    <lineage>
        <taxon>Bacteria</taxon>
        <taxon>Pseudomonadati</taxon>
        <taxon>Pseudomonadota</taxon>
        <taxon>Alphaproteobacteria</taxon>
        <taxon>Hyphomicrobiales</taxon>
        <taxon>Brucellaceae</taxon>
        <taxon>Brucella/Ochrobactrum group</taxon>
        <taxon>Ochrobactrum</taxon>
    </lineage>
</organism>
<proteinExistence type="predicted"/>
<dbReference type="EMBL" id="OOFM01000004">
    <property type="protein sequence ID" value="SPL63569.1"/>
    <property type="molecule type" value="Genomic_DNA"/>
</dbReference>
<protein>
    <submittedName>
        <fullName evidence="1">Uncharacterized protein</fullName>
    </submittedName>
</protein>
<reference evidence="2" key="1">
    <citation type="submission" date="2017-12" db="EMBL/GenBank/DDBJ databases">
        <authorList>
            <person name="Diaz M."/>
        </authorList>
    </citation>
    <scope>NUCLEOTIDE SEQUENCE [LARGE SCALE GENOMIC DNA]</scope>
    <source>
        <strain evidence="2">FI11154</strain>
    </source>
</reference>
<dbReference type="AlphaFoldDB" id="A0A2P9HHJ8"/>
<sequence length="74" mass="8682">MPFRSADYQGTYNPTELELLQQAYTRCCDLLERCPSTHEDKDRLARIVMRIFEECNHDPELTAMRAAELAKLFD</sequence>
<dbReference type="Proteomes" id="UP000246073">
    <property type="component" value="Unassembled WGS sequence"/>
</dbReference>